<protein>
    <submittedName>
        <fullName evidence="4">IucA/IucC family siderophore biosynthesis protein</fullName>
    </submittedName>
</protein>
<evidence type="ECO:0000259" key="2">
    <source>
        <dbReference type="Pfam" id="PF04183"/>
    </source>
</evidence>
<organism evidence="4 5">
    <name type="scientific">Sinomicrobium weinanense</name>
    <dbReference type="NCBI Taxonomy" id="2842200"/>
    <lineage>
        <taxon>Bacteria</taxon>
        <taxon>Pseudomonadati</taxon>
        <taxon>Bacteroidota</taxon>
        <taxon>Flavobacteriia</taxon>
        <taxon>Flavobacteriales</taxon>
        <taxon>Flavobacteriaceae</taxon>
        <taxon>Sinomicrobium</taxon>
    </lineage>
</organism>
<feature type="domain" description="Aerobactin siderophore biosynthesis IucA/IucC-like C-terminal" evidence="3">
    <location>
        <begin position="416"/>
        <end position="573"/>
    </location>
</feature>
<evidence type="ECO:0000313" key="4">
    <source>
        <dbReference type="EMBL" id="MBC9794518.1"/>
    </source>
</evidence>
<sequence length="601" mass="69063">MRKTLRPEETVNHLGIWPRVNRFHLRKIISEFAHERLLEPELLDSDDDWGIYRLKIPDNAAEYHFRARILSLDHWYIAPDSITKSAEGRDAPLDSIEFIIEFKDVLGFDDKVLPAYLEEVSSTLYGACYVHSLGGPTAKELTNAGYQEVEHAMIAGHPCFVANNGRIGFDTDDYRKYAPESAAPLSLIWLAGHRDRLEFTSVRGLDYDRLIREELGKETRAEFNGILTKEGLDPERYFFIPVHPWQWFNKLSHIFAADIAAGYLVCLGYGPDKYLPQQSIRTFFNVSHPEKHYVKTALSILNMGFMRGLSPYFMRTTPAINEWVAGIVENDDYLEEKGFIILKEVATVGYTNTYYEDALQSDSAYKKMLSALWRESPAQKVAPGQHLMTMASLLHTDMYGTALLPELIDASGLSISDWLKHYLSAYLIPLLHCFYTYDIRFMPHGENIILVLEDHVPVKVILKDVGEEVAAVNWKDTLPEAVKRVAIQVPEELKVLSIFTQIFDCFFRFLGQILVEHCNYKEEGFWELVAGCVREYQQRFPEREEKYDACDLFAPEMVKTCLNRLQIRDNQKMMDNADPFKKQQFAGAMKNPLAAFKTTTV</sequence>
<dbReference type="GO" id="GO:0019290">
    <property type="term" value="P:siderophore biosynthetic process"/>
    <property type="evidence" value="ECO:0007669"/>
    <property type="project" value="InterPro"/>
</dbReference>
<dbReference type="InterPro" id="IPR007310">
    <property type="entry name" value="Aerobactin_biosyn_IucA/IucC_N"/>
</dbReference>
<dbReference type="RefSeq" id="WP_187963667.1">
    <property type="nucleotide sequence ID" value="NZ_JACVDC010000001.1"/>
</dbReference>
<comment type="pathway">
    <text evidence="1">Siderophore biosynthesis.</text>
</comment>
<dbReference type="InterPro" id="IPR022770">
    <property type="entry name" value="IucA/IucC-like_C"/>
</dbReference>
<feature type="domain" description="Aerobactin siderophore biosynthesis IucA/IucC N-terminal" evidence="2">
    <location>
        <begin position="146"/>
        <end position="395"/>
    </location>
</feature>
<comment type="caution">
    <text evidence="4">The sequence shown here is derived from an EMBL/GenBank/DDBJ whole genome shotgun (WGS) entry which is preliminary data.</text>
</comment>
<dbReference type="EMBL" id="JACVDC010000001">
    <property type="protein sequence ID" value="MBC9794518.1"/>
    <property type="molecule type" value="Genomic_DNA"/>
</dbReference>
<dbReference type="Gene3D" id="3.30.310.280">
    <property type="match status" value="1"/>
</dbReference>
<dbReference type="Gene3D" id="6.10.250.3370">
    <property type="match status" value="1"/>
</dbReference>
<dbReference type="GO" id="GO:0016881">
    <property type="term" value="F:acid-amino acid ligase activity"/>
    <property type="evidence" value="ECO:0007669"/>
    <property type="project" value="UniProtKB-ARBA"/>
</dbReference>
<proteinExistence type="predicted"/>
<evidence type="ECO:0000313" key="5">
    <source>
        <dbReference type="Proteomes" id="UP000653730"/>
    </source>
</evidence>
<dbReference type="Proteomes" id="UP000653730">
    <property type="component" value="Unassembled WGS sequence"/>
</dbReference>
<evidence type="ECO:0000256" key="1">
    <source>
        <dbReference type="ARBA" id="ARBA00004924"/>
    </source>
</evidence>
<keyword evidence="5" id="KW-1185">Reference proteome</keyword>
<gene>
    <name evidence="4" type="ORF">IBL28_00950</name>
</gene>
<accession>A0A926JNG2</accession>
<dbReference type="InterPro" id="IPR037455">
    <property type="entry name" value="LucA/IucC-like"/>
</dbReference>
<dbReference type="PANTHER" id="PTHR34384:SF6">
    <property type="entry name" value="STAPHYLOFERRIN B SYNTHASE"/>
    <property type="match status" value="1"/>
</dbReference>
<dbReference type="PANTHER" id="PTHR34384">
    <property type="entry name" value="L-2,3-DIAMINOPROPANOATE--CITRATE LIGASE"/>
    <property type="match status" value="1"/>
</dbReference>
<reference evidence="4 5" key="1">
    <citation type="submission" date="2020-09" db="EMBL/GenBank/DDBJ databases">
        <title>Sinomicrobium weinanense sp. nov., a halophilic bacteria isolated from saline-alkali soil.</title>
        <authorList>
            <person name="Wu P."/>
            <person name="Ren H."/>
            <person name="Mei Y."/>
            <person name="Liang Y."/>
            <person name="Chen Z."/>
        </authorList>
    </citation>
    <scope>NUCLEOTIDE SEQUENCE [LARGE SCALE GENOMIC DNA]</scope>
    <source>
        <strain evidence="4 5">FJxs</strain>
    </source>
</reference>
<name>A0A926JNG2_9FLAO</name>
<dbReference type="Pfam" id="PF04183">
    <property type="entry name" value="IucA_IucC"/>
    <property type="match status" value="1"/>
</dbReference>
<dbReference type="Pfam" id="PF06276">
    <property type="entry name" value="FhuF"/>
    <property type="match status" value="1"/>
</dbReference>
<dbReference type="Gene3D" id="1.10.510.40">
    <property type="match status" value="1"/>
</dbReference>
<evidence type="ECO:0000259" key="3">
    <source>
        <dbReference type="Pfam" id="PF06276"/>
    </source>
</evidence>
<dbReference type="AlphaFoldDB" id="A0A926JNG2"/>